<dbReference type="Pfam" id="PF07552">
    <property type="entry name" value="Coat_X"/>
    <property type="match status" value="1"/>
</dbReference>
<comment type="caution">
    <text evidence="2">The sequence shown here is derived from an EMBL/GenBank/DDBJ whole genome shotgun (WGS) entry which is preliminary data.</text>
</comment>
<sequence length="138" mass="15864">MKHLNTPAEIEQDFISSILYVEGYITAKTIQTSGDIIYIKNSHDVKIITFNTQQAASLHASLQAMITLFLGMIIVDSKHAEMLNEEIVNKFTVKQTDRKEIFVENCYRVTIDLRNNEMMHTLQFLIEILFALISELVL</sequence>
<evidence type="ECO:0000259" key="1">
    <source>
        <dbReference type="Pfam" id="PF07552"/>
    </source>
</evidence>
<evidence type="ECO:0000313" key="2">
    <source>
        <dbReference type="EMBL" id="MED4403233.1"/>
    </source>
</evidence>
<feature type="domain" description="Spore coat protein X/V" evidence="1">
    <location>
        <begin position="27"/>
        <end position="68"/>
    </location>
</feature>
<keyword evidence="2" id="KW-0167">Capsid protein</keyword>
<dbReference type="RefSeq" id="WP_066232352.1">
    <property type="nucleotide sequence ID" value="NZ_JARTFQ010000004.1"/>
</dbReference>
<accession>A0ABU6P2T5</accession>
<dbReference type="Proteomes" id="UP001342826">
    <property type="component" value="Unassembled WGS sequence"/>
</dbReference>
<dbReference type="InterPro" id="IPR011428">
    <property type="entry name" value="Spore_coat_X/V"/>
</dbReference>
<keyword evidence="2" id="KW-0946">Virion</keyword>
<dbReference type="EMBL" id="JARTFS010000013">
    <property type="protein sequence ID" value="MED4403233.1"/>
    <property type="molecule type" value="Genomic_DNA"/>
</dbReference>
<proteinExistence type="predicted"/>
<name>A0ABU6P2T5_9BACI</name>
<reference evidence="2 3" key="1">
    <citation type="submission" date="2023-03" db="EMBL/GenBank/DDBJ databases">
        <title>Bacillus Genome Sequencing.</title>
        <authorList>
            <person name="Dunlap C."/>
        </authorList>
    </citation>
    <scope>NUCLEOTIDE SEQUENCE [LARGE SCALE GENOMIC DNA]</scope>
    <source>
        <strain evidence="2 3">NRS-1717</strain>
    </source>
</reference>
<organism evidence="2 3">
    <name type="scientific">Metabacillus fastidiosus</name>
    <dbReference type="NCBI Taxonomy" id="1458"/>
    <lineage>
        <taxon>Bacteria</taxon>
        <taxon>Bacillati</taxon>
        <taxon>Bacillota</taxon>
        <taxon>Bacilli</taxon>
        <taxon>Bacillales</taxon>
        <taxon>Bacillaceae</taxon>
        <taxon>Metabacillus</taxon>
    </lineage>
</organism>
<gene>
    <name evidence="2" type="ORF">P9271_18140</name>
</gene>
<keyword evidence="3" id="KW-1185">Reference proteome</keyword>
<evidence type="ECO:0000313" key="3">
    <source>
        <dbReference type="Proteomes" id="UP001342826"/>
    </source>
</evidence>
<protein>
    <submittedName>
        <fullName evidence="2">Spore coat protein</fullName>
    </submittedName>
</protein>
<dbReference type="GeneID" id="301142112"/>